<name>A0A521CEV5_9BACL</name>
<dbReference type="NCBIfam" id="TIGR01549">
    <property type="entry name" value="HAD-SF-IA-v1"/>
    <property type="match status" value="1"/>
</dbReference>
<dbReference type="Gene3D" id="3.40.50.1000">
    <property type="entry name" value="HAD superfamily/HAD-like"/>
    <property type="match status" value="1"/>
</dbReference>
<accession>A0A521CEV5</accession>
<dbReference type="PANTHER" id="PTHR46470:SF2">
    <property type="entry name" value="GLYCERALDEHYDE 3-PHOSPHATE PHOSPHATASE"/>
    <property type="match status" value="1"/>
</dbReference>
<gene>
    <name evidence="5" type="ORF">SAMN06264849_103315</name>
</gene>
<keyword evidence="4" id="KW-0460">Magnesium</keyword>
<dbReference type="InterPro" id="IPR036412">
    <property type="entry name" value="HAD-like_sf"/>
</dbReference>
<sequence>MLGGYDDTSRSVQSRRNIAKRSESLRRFIQAQYHQHYNKLQSVPLNEWCNRFIQLDTGGYVTKDQVYKQLLQEWPIEGLAYESLLEEYQSSFAPHCVSRPCARQLLRLLRNTGLKTAIITNGETVFQKANIHQLGLSPYINAVLVSEEEGIKKPDPVLFHRGAKRLGILPEECLYVGDHPINDVTGARQAGMKVAWLKQQDSWPLDLPSPEYVLQNLWGLLPLLKELGSQ</sequence>
<dbReference type="InterPro" id="IPR023214">
    <property type="entry name" value="HAD_sf"/>
</dbReference>
<dbReference type="PANTHER" id="PTHR46470">
    <property type="entry name" value="N-ACYLNEURAMINATE-9-PHOSPHATASE"/>
    <property type="match status" value="1"/>
</dbReference>
<keyword evidence="6" id="KW-1185">Reference proteome</keyword>
<dbReference type="OrthoDB" id="9802350at2"/>
<dbReference type="InterPro" id="IPR051400">
    <property type="entry name" value="HAD-like_hydrolase"/>
</dbReference>
<keyword evidence="2" id="KW-0479">Metal-binding</keyword>
<dbReference type="GO" id="GO:0016791">
    <property type="term" value="F:phosphatase activity"/>
    <property type="evidence" value="ECO:0007669"/>
    <property type="project" value="TreeGrafter"/>
</dbReference>
<dbReference type="RefSeq" id="WP_142505037.1">
    <property type="nucleotide sequence ID" value="NZ_FXTI01000003.1"/>
</dbReference>
<evidence type="ECO:0000313" key="6">
    <source>
        <dbReference type="Proteomes" id="UP000315636"/>
    </source>
</evidence>
<protein>
    <submittedName>
        <fullName evidence="5">Putative hydrolase of the HAD superfamily</fullName>
    </submittedName>
</protein>
<evidence type="ECO:0000256" key="2">
    <source>
        <dbReference type="ARBA" id="ARBA00022723"/>
    </source>
</evidence>
<dbReference type="InterPro" id="IPR006439">
    <property type="entry name" value="HAD-SF_hydro_IA"/>
</dbReference>
<dbReference type="Proteomes" id="UP000315636">
    <property type="component" value="Unassembled WGS sequence"/>
</dbReference>
<dbReference type="PRINTS" id="PR00413">
    <property type="entry name" value="HADHALOGNASE"/>
</dbReference>
<keyword evidence="3 5" id="KW-0378">Hydrolase</keyword>
<dbReference type="Gene3D" id="1.20.120.710">
    <property type="entry name" value="Haloacid dehalogenase hydrolase-like domain"/>
    <property type="match status" value="1"/>
</dbReference>
<comment type="cofactor">
    <cofactor evidence="1">
        <name>Mg(2+)</name>
        <dbReference type="ChEBI" id="CHEBI:18420"/>
    </cofactor>
</comment>
<proteinExistence type="predicted"/>
<evidence type="ECO:0000256" key="1">
    <source>
        <dbReference type="ARBA" id="ARBA00001946"/>
    </source>
</evidence>
<dbReference type="Pfam" id="PF00702">
    <property type="entry name" value="Hydrolase"/>
    <property type="match status" value="1"/>
</dbReference>
<dbReference type="SUPFAM" id="SSF56784">
    <property type="entry name" value="HAD-like"/>
    <property type="match status" value="1"/>
</dbReference>
<dbReference type="NCBIfam" id="TIGR01509">
    <property type="entry name" value="HAD-SF-IA-v3"/>
    <property type="match status" value="1"/>
</dbReference>
<evidence type="ECO:0000256" key="4">
    <source>
        <dbReference type="ARBA" id="ARBA00022842"/>
    </source>
</evidence>
<dbReference type="AlphaFoldDB" id="A0A521CEV5"/>
<evidence type="ECO:0000256" key="3">
    <source>
        <dbReference type="ARBA" id="ARBA00022801"/>
    </source>
</evidence>
<dbReference type="GO" id="GO:0046872">
    <property type="term" value="F:metal ion binding"/>
    <property type="evidence" value="ECO:0007669"/>
    <property type="project" value="UniProtKB-KW"/>
</dbReference>
<organism evidence="5 6">
    <name type="scientific">Melghirimyces algeriensis</name>
    <dbReference type="NCBI Taxonomy" id="910412"/>
    <lineage>
        <taxon>Bacteria</taxon>
        <taxon>Bacillati</taxon>
        <taxon>Bacillota</taxon>
        <taxon>Bacilli</taxon>
        <taxon>Bacillales</taxon>
        <taxon>Thermoactinomycetaceae</taxon>
        <taxon>Melghirimyces</taxon>
    </lineage>
</organism>
<evidence type="ECO:0000313" key="5">
    <source>
        <dbReference type="EMBL" id="SMO57963.1"/>
    </source>
</evidence>
<dbReference type="GO" id="GO:0044281">
    <property type="term" value="P:small molecule metabolic process"/>
    <property type="evidence" value="ECO:0007669"/>
    <property type="project" value="UniProtKB-ARBA"/>
</dbReference>
<reference evidence="5 6" key="1">
    <citation type="submission" date="2017-05" db="EMBL/GenBank/DDBJ databases">
        <authorList>
            <person name="Varghese N."/>
            <person name="Submissions S."/>
        </authorList>
    </citation>
    <scope>NUCLEOTIDE SEQUENCE [LARGE SCALE GENOMIC DNA]</scope>
    <source>
        <strain evidence="5 6">DSM 45474</strain>
    </source>
</reference>
<dbReference type="EMBL" id="FXTI01000003">
    <property type="protein sequence ID" value="SMO57963.1"/>
    <property type="molecule type" value="Genomic_DNA"/>
</dbReference>